<evidence type="ECO:0000313" key="6">
    <source>
        <dbReference type="EMBL" id="MFC0676513.1"/>
    </source>
</evidence>
<keyword evidence="7" id="KW-1185">Reference proteome</keyword>
<reference evidence="6 7" key="1">
    <citation type="submission" date="2024-09" db="EMBL/GenBank/DDBJ databases">
        <authorList>
            <person name="Sun Q."/>
            <person name="Mori K."/>
        </authorList>
    </citation>
    <scope>NUCLEOTIDE SEQUENCE [LARGE SCALE GENOMIC DNA]</scope>
    <source>
        <strain evidence="6 7">KCTC 23076</strain>
    </source>
</reference>
<gene>
    <name evidence="6" type="ORF">ACFFGH_01435</name>
</gene>
<evidence type="ECO:0000256" key="2">
    <source>
        <dbReference type="SAM" id="MobiDB-lite"/>
    </source>
</evidence>
<dbReference type="RefSeq" id="WP_386664195.1">
    <property type="nucleotide sequence ID" value="NZ_JBHLTG010000001.1"/>
</dbReference>
<feature type="chain" id="PRO_5045219075" evidence="3">
    <location>
        <begin position="40"/>
        <end position="995"/>
    </location>
</feature>
<evidence type="ECO:0000313" key="7">
    <source>
        <dbReference type="Proteomes" id="UP001589896"/>
    </source>
</evidence>
<feature type="domain" description="Peptidase M16 N-terminal" evidence="4">
    <location>
        <begin position="533"/>
        <end position="656"/>
    </location>
</feature>
<evidence type="ECO:0000259" key="5">
    <source>
        <dbReference type="Pfam" id="PF05193"/>
    </source>
</evidence>
<name>A0ABV6RKS2_9GAMM</name>
<comment type="caution">
    <text evidence="6">The sequence shown here is derived from an EMBL/GenBank/DDBJ whole genome shotgun (WGS) entry which is preliminary data.</text>
</comment>
<proteinExistence type="inferred from homology"/>
<dbReference type="InterPro" id="IPR050361">
    <property type="entry name" value="MPP/UQCRC_Complex"/>
</dbReference>
<feature type="region of interest" description="Disordered" evidence="2">
    <location>
        <begin position="964"/>
        <end position="995"/>
    </location>
</feature>
<feature type="domain" description="Peptidase M16 C-terminal" evidence="5">
    <location>
        <begin position="224"/>
        <end position="398"/>
    </location>
</feature>
<keyword evidence="3" id="KW-0732">Signal</keyword>
<dbReference type="PANTHER" id="PTHR11851:SF49">
    <property type="entry name" value="MITOCHONDRIAL-PROCESSING PEPTIDASE SUBUNIT ALPHA"/>
    <property type="match status" value="1"/>
</dbReference>
<feature type="domain" description="Peptidase M16 N-terminal" evidence="4">
    <location>
        <begin position="66"/>
        <end position="204"/>
    </location>
</feature>
<feature type="domain" description="Peptidase M16 C-terminal" evidence="5">
    <location>
        <begin position="693"/>
        <end position="873"/>
    </location>
</feature>
<accession>A0ABV6RKS2</accession>
<dbReference type="SUPFAM" id="SSF63411">
    <property type="entry name" value="LuxS/MPP-like metallohydrolase"/>
    <property type="match status" value="4"/>
</dbReference>
<feature type="compositionally biased region" description="Low complexity" evidence="2">
    <location>
        <begin position="964"/>
        <end position="980"/>
    </location>
</feature>
<feature type="compositionally biased region" description="Low complexity" evidence="2">
    <location>
        <begin position="476"/>
        <end position="485"/>
    </location>
</feature>
<dbReference type="Proteomes" id="UP001589896">
    <property type="component" value="Unassembled WGS sequence"/>
</dbReference>
<dbReference type="Pfam" id="PF05193">
    <property type="entry name" value="Peptidase_M16_C"/>
    <property type="match status" value="2"/>
</dbReference>
<comment type="similarity">
    <text evidence="1">Belongs to the peptidase M16 family.</text>
</comment>
<feature type="signal peptide" evidence="3">
    <location>
        <begin position="1"/>
        <end position="39"/>
    </location>
</feature>
<dbReference type="InterPro" id="IPR007863">
    <property type="entry name" value="Peptidase_M16_C"/>
</dbReference>
<dbReference type="Gene3D" id="3.30.830.10">
    <property type="entry name" value="Metalloenzyme, LuxS/M16 peptidase-like"/>
    <property type="match status" value="4"/>
</dbReference>
<evidence type="ECO:0000259" key="4">
    <source>
        <dbReference type="Pfam" id="PF00675"/>
    </source>
</evidence>
<protein>
    <submittedName>
        <fullName evidence="6">M16 family metallopeptidase</fullName>
    </submittedName>
</protein>
<dbReference type="InterPro" id="IPR011765">
    <property type="entry name" value="Pept_M16_N"/>
</dbReference>
<evidence type="ECO:0000256" key="3">
    <source>
        <dbReference type="SAM" id="SignalP"/>
    </source>
</evidence>
<evidence type="ECO:0000256" key="1">
    <source>
        <dbReference type="ARBA" id="ARBA00007261"/>
    </source>
</evidence>
<dbReference type="InterPro" id="IPR011249">
    <property type="entry name" value="Metalloenz_LuxS/M16"/>
</dbReference>
<dbReference type="PANTHER" id="PTHR11851">
    <property type="entry name" value="METALLOPROTEASE"/>
    <property type="match status" value="1"/>
</dbReference>
<dbReference type="Pfam" id="PF00675">
    <property type="entry name" value="Peptidase_M16"/>
    <property type="match status" value="2"/>
</dbReference>
<organism evidence="6 7">
    <name type="scientific">Lysobacter korlensis</name>
    <dbReference type="NCBI Taxonomy" id="553636"/>
    <lineage>
        <taxon>Bacteria</taxon>
        <taxon>Pseudomonadati</taxon>
        <taxon>Pseudomonadota</taxon>
        <taxon>Gammaproteobacteria</taxon>
        <taxon>Lysobacterales</taxon>
        <taxon>Lysobacteraceae</taxon>
        <taxon>Lysobacter</taxon>
    </lineage>
</organism>
<feature type="compositionally biased region" description="Basic and acidic residues" evidence="2">
    <location>
        <begin position="982"/>
        <end position="995"/>
    </location>
</feature>
<feature type="region of interest" description="Disordered" evidence="2">
    <location>
        <begin position="473"/>
        <end position="492"/>
    </location>
</feature>
<dbReference type="EMBL" id="JBHLTG010000001">
    <property type="protein sequence ID" value="MFC0676513.1"/>
    <property type="molecule type" value="Genomic_DNA"/>
</dbReference>
<sequence>MSAASYPRAVAPRATFSRRVLAVSLAAALTGGACMPAFAQAQAAKAPATASVDIPYEEFTLPNGLRVIVHTDRKAPIVAVNLWYHVGSKDEPAGRSGFAHLFEHLMFNGSENHPGEYFEPFEMVGATDMNGTTNTDRTNYFQNVPTTALDMAMWMESDRMGHLLGAIDQKLLDEQRGVVQNEKRQGENQPYGQVWEKLNRALYPKGHPYHHSVIGSMNDLNAASLEDVKNWFRTWYGPNNAVLVLAGDIDVATAKEKAMKYFGHIPASPTMAQPKVDVARRPQPTREVMQDKVPQTRVYRAWNVAPTGTVDIDRLQLLAQVLGGSKSSRLDARLVHRDKLVDNVSAGAYASQLGSNFMIMAEVKQGVDPKKVEAIIDEELRKLLAEGPTAAELEQAKTVVRAGFIRGIERIGGFGGKADVLAECEVFTGDAGCFRESLQTVANATPKQLAQAGKQWLTGNGSHTLVVEPGERTPLAEEPAATPAPLTLPPVDKKYTTTASTVDRSKGVPVPNEYPQLKFPDLQRATLDNGVKVILAERHDVPVVQFNLLVDGGYKADTLANGGGNKLGTSSFAMSMLDEGAGEYDALGFANRAEALGASLGAGVSLDGGTAYLSALKEKLDPSLDLFATMLREPRFDANEIDRVKASWIAGIKQEKARPNTAALRVLPPLLYGEGHAYAIPFTGSGTEASIASLTRDDLLGYHRTWMRPDNATIVVVGDTTLGEIVPLLNKHLGDWKGEGASTPKVDVANVALPAKPRVFLIDQPGAVQANIFAGHLMPPTTDKNATKLDIANEVIGGSFTARLNMNLRENKHWSYGARTSLSNALGQRPWLAVAPVQIDKTAESIAEIQREVSEYATGKAPPSEAEIKKIQANEVRSLPGAYETASAIAGTIVGNVRYNRPDDYVVQRVNEIQSLTPAQVAEAAKAIDPNALTWVVVGDLKQIEQPVRKLNLGEVQVLDADGKPAARGAAPANGAPAAGKSDAKPKADKPTTGK</sequence>